<accession>A0A3G3K5K9</accession>
<evidence type="ECO:0000256" key="1">
    <source>
        <dbReference type="ARBA" id="ARBA00023125"/>
    </source>
</evidence>
<dbReference type="GO" id="GO:0003690">
    <property type="term" value="F:double-stranded DNA binding"/>
    <property type="evidence" value="ECO:0007669"/>
    <property type="project" value="TreeGrafter"/>
</dbReference>
<name>A0A3G3K5K9_9BACL</name>
<dbReference type="SUPFAM" id="SSF100939">
    <property type="entry name" value="SPOC domain-like"/>
    <property type="match status" value="1"/>
</dbReference>
<organism evidence="4 5">
    <name type="scientific">Cohnella candidum</name>
    <dbReference type="NCBI Taxonomy" id="2674991"/>
    <lineage>
        <taxon>Bacteria</taxon>
        <taxon>Bacillati</taxon>
        <taxon>Bacillota</taxon>
        <taxon>Bacilli</taxon>
        <taxon>Bacillales</taxon>
        <taxon>Paenibacillaceae</taxon>
        <taxon>Cohnella</taxon>
    </lineage>
</organism>
<dbReference type="PIRSF" id="PIRSF006493">
    <property type="entry name" value="Prok_Ku"/>
    <property type="match status" value="1"/>
</dbReference>
<dbReference type="InterPro" id="IPR006164">
    <property type="entry name" value="DNA_bd_Ku70/Ku80"/>
</dbReference>
<feature type="region of interest" description="Disordered" evidence="2">
    <location>
        <begin position="257"/>
        <end position="276"/>
    </location>
</feature>
<evidence type="ECO:0000313" key="4">
    <source>
        <dbReference type="EMBL" id="AYQ75069.1"/>
    </source>
</evidence>
<dbReference type="Proteomes" id="UP000269097">
    <property type="component" value="Chromosome"/>
</dbReference>
<dbReference type="PANTHER" id="PTHR41251:SF1">
    <property type="entry name" value="NON-HOMOLOGOUS END JOINING PROTEIN KU"/>
    <property type="match status" value="1"/>
</dbReference>
<dbReference type="RefSeq" id="WP_123043149.1">
    <property type="nucleotide sequence ID" value="NZ_CP033433.1"/>
</dbReference>
<feature type="domain" description="Ku" evidence="3">
    <location>
        <begin position="52"/>
        <end position="180"/>
    </location>
</feature>
<keyword evidence="5" id="KW-1185">Reference proteome</keyword>
<keyword evidence="1" id="KW-0238">DNA-binding</keyword>
<feature type="compositionally biased region" description="Basic residues" evidence="2">
    <location>
        <begin position="267"/>
        <end position="276"/>
    </location>
</feature>
<gene>
    <name evidence="4" type="ORF">EAV92_22445</name>
</gene>
<dbReference type="KEGG" id="coh:EAV92_22445"/>
<dbReference type="InterPro" id="IPR016194">
    <property type="entry name" value="SPOC-like_C_dom_sf"/>
</dbReference>
<dbReference type="EMBL" id="CP033433">
    <property type="protein sequence ID" value="AYQ75069.1"/>
    <property type="molecule type" value="Genomic_DNA"/>
</dbReference>
<dbReference type="Pfam" id="PF02735">
    <property type="entry name" value="Ku"/>
    <property type="match status" value="1"/>
</dbReference>
<dbReference type="SMART" id="SM00559">
    <property type="entry name" value="Ku78"/>
    <property type="match status" value="1"/>
</dbReference>
<sequence length="276" mass="30762">MQAFWKGTIQIAQLQVPIKLYSATEEKGISFRQQHADCGNPISHLKYCQSCQTEVENENIRKVYDLGGGKFVEVSEEELQAIAPPADKTFRVQHFVRSSELEPHYWKKHYFVGVDEVGGQAFELLRYSLLKMKRTGIGYVTMRSVQQLAALWASKDGLMLTTLHYADEVRAYPAANSSAVPEMTTELMQAFGSLVSGLSVPYDPALYPNVHNESMIHLIDSKIAGQVPEVSHPLASTDSSRHLTDFMSAIQRSLADIGQEEPDLSAKKAKRSKAAK</sequence>
<evidence type="ECO:0000259" key="3">
    <source>
        <dbReference type="SMART" id="SM00559"/>
    </source>
</evidence>
<evidence type="ECO:0000256" key="2">
    <source>
        <dbReference type="SAM" id="MobiDB-lite"/>
    </source>
</evidence>
<proteinExistence type="predicted"/>
<protein>
    <recommendedName>
        <fullName evidence="3">Ku domain-containing protein</fullName>
    </recommendedName>
</protein>
<reference evidence="4 5" key="1">
    <citation type="submission" date="2018-10" db="EMBL/GenBank/DDBJ databases">
        <title>Genome Sequence of Cohnella sp.</title>
        <authorList>
            <person name="Srinivasan S."/>
            <person name="Kim M.K."/>
        </authorList>
    </citation>
    <scope>NUCLEOTIDE SEQUENCE [LARGE SCALE GENOMIC DNA]</scope>
    <source>
        <strain evidence="4 5">18JY8-7</strain>
    </source>
</reference>
<dbReference type="PANTHER" id="PTHR41251">
    <property type="entry name" value="NON-HOMOLOGOUS END JOINING PROTEIN KU"/>
    <property type="match status" value="1"/>
</dbReference>
<dbReference type="InterPro" id="IPR009187">
    <property type="entry name" value="Prok_Ku"/>
</dbReference>
<dbReference type="Gene3D" id="2.40.290.10">
    <property type="match status" value="1"/>
</dbReference>
<evidence type="ECO:0000313" key="5">
    <source>
        <dbReference type="Proteomes" id="UP000269097"/>
    </source>
</evidence>
<dbReference type="GO" id="GO:0006303">
    <property type="term" value="P:double-strand break repair via nonhomologous end joining"/>
    <property type="evidence" value="ECO:0007669"/>
    <property type="project" value="InterPro"/>
</dbReference>
<dbReference type="AlphaFoldDB" id="A0A3G3K5K9"/>